<evidence type="ECO:0000313" key="2">
    <source>
        <dbReference type="EMBL" id="QGU06967.1"/>
    </source>
</evidence>
<dbReference type="EMBL" id="CP046455">
    <property type="protein sequence ID" value="QGU06967.1"/>
    <property type="molecule type" value="Genomic_DNA"/>
</dbReference>
<evidence type="ECO:0000256" key="1">
    <source>
        <dbReference type="SAM" id="Phobius"/>
    </source>
</evidence>
<feature type="transmembrane region" description="Helical" evidence="1">
    <location>
        <begin position="239"/>
        <end position="263"/>
    </location>
</feature>
<feature type="transmembrane region" description="Helical" evidence="1">
    <location>
        <begin position="294"/>
        <end position="315"/>
    </location>
</feature>
<dbReference type="Pfam" id="PF05661">
    <property type="entry name" value="DUF808"/>
    <property type="match status" value="1"/>
</dbReference>
<sequence length="322" mass="34212">MRVSCFTLPIRKVNNMAGGLAALLDDIAAIARTAAATVDDVAAAAGKTSAKAAGVVIDDAAVTPKYVAGASPARELPMIWRITKGSFRNKLIIILPIILLLNWLAPWALTPLLMLGGTYLCFEGAEKIWHKLTGHGDHETPATDKGPDSEDKMVKGAITTDLILSAEIMVISLNEVADASFWMQLMVLIMVGIGVTVLVYGAVAILVKMDDLGLRMVERDPHGPRGKFGHGLVKAMPKVLTVISIIGTFAMLWVGGHILIVGLEEFGLGWFYHLAHDAAAAAGGGFLGWTANTFISLIFGFLWGSVIYGIVTGVLKATGRSH</sequence>
<gene>
    <name evidence="2" type="primary">yedI</name>
    <name evidence="2" type="ORF">COCCU_05105</name>
</gene>
<name>A0A6B8W4V6_9CORY</name>
<keyword evidence="1" id="KW-0472">Membrane</keyword>
<dbReference type="Proteomes" id="UP000424462">
    <property type="component" value="Chromosome"/>
</dbReference>
<dbReference type="KEGG" id="cok:COCCU_05105"/>
<dbReference type="PANTHER" id="PTHR30503">
    <property type="entry name" value="INNER MEMBRANE PROTEIN YEDI"/>
    <property type="match status" value="1"/>
</dbReference>
<organism evidence="2 3">
    <name type="scientific">Corynebacterium occultum</name>
    <dbReference type="NCBI Taxonomy" id="2675219"/>
    <lineage>
        <taxon>Bacteria</taxon>
        <taxon>Bacillati</taxon>
        <taxon>Actinomycetota</taxon>
        <taxon>Actinomycetes</taxon>
        <taxon>Mycobacteriales</taxon>
        <taxon>Corynebacteriaceae</taxon>
        <taxon>Corynebacterium</taxon>
    </lineage>
</organism>
<dbReference type="InterPro" id="IPR008526">
    <property type="entry name" value="YedI"/>
</dbReference>
<dbReference type="PIRSF" id="PIRSF016660">
    <property type="entry name" value="YedI"/>
    <property type="match status" value="1"/>
</dbReference>
<keyword evidence="3" id="KW-1185">Reference proteome</keyword>
<proteinExistence type="predicted"/>
<protein>
    <submittedName>
        <fullName evidence="2">Inner membrane protein YedI</fullName>
    </submittedName>
</protein>
<feature type="transmembrane region" description="Helical" evidence="1">
    <location>
        <begin position="91"/>
        <end position="109"/>
    </location>
</feature>
<keyword evidence="1" id="KW-0812">Transmembrane</keyword>
<keyword evidence="1" id="KW-1133">Transmembrane helix</keyword>
<accession>A0A6B8W4V6</accession>
<feature type="transmembrane region" description="Helical" evidence="1">
    <location>
        <begin position="181"/>
        <end position="207"/>
    </location>
</feature>
<dbReference type="PANTHER" id="PTHR30503:SF3">
    <property type="entry name" value="INNER MEMBRANE PROTEIN YEDI"/>
    <property type="match status" value="1"/>
</dbReference>
<dbReference type="AlphaFoldDB" id="A0A6B8W4V6"/>
<reference evidence="2 3" key="1">
    <citation type="submission" date="2019-11" db="EMBL/GenBank/DDBJ databases">
        <title>Complete genome sequence of Corynebacterium kalinowskii 1959, a novel Corynebacterium species isolated from soil of a small paddock in Vilsendorf, Germany.</title>
        <authorList>
            <person name="Schaffert L."/>
            <person name="Ruwe M."/>
            <person name="Milse J."/>
            <person name="Hanuschka K."/>
            <person name="Ortseifen V."/>
            <person name="Droste J."/>
            <person name="Brandt D."/>
            <person name="Schlueter L."/>
            <person name="Kutter Y."/>
            <person name="Vinke S."/>
            <person name="Viehoefer P."/>
            <person name="Jacob L."/>
            <person name="Luebke N.-C."/>
            <person name="Schulte-Berndt E."/>
            <person name="Hain C."/>
            <person name="Linder M."/>
            <person name="Schmidt P."/>
            <person name="Wollenschlaeger L."/>
            <person name="Luttermann T."/>
            <person name="Thieme E."/>
            <person name="Hassa J."/>
            <person name="Haak M."/>
            <person name="Wittchen M."/>
            <person name="Mentz A."/>
            <person name="Persicke M."/>
            <person name="Busche T."/>
            <person name="Ruckert C."/>
        </authorList>
    </citation>
    <scope>NUCLEOTIDE SEQUENCE [LARGE SCALE GENOMIC DNA]</scope>
    <source>
        <strain evidence="2 3">2039</strain>
    </source>
</reference>
<evidence type="ECO:0000313" key="3">
    <source>
        <dbReference type="Proteomes" id="UP000424462"/>
    </source>
</evidence>
<dbReference type="GO" id="GO:0005886">
    <property type="term" value="C:plasma membrane"/>
    <property type="evidence" value="ECO:0007669"/>
    <property type="project" value="TreeGrafter"/>
</dbReference>